<accession>A0ABR2BC38</accession>
<evidence type="ECO:0000313" key="5">
    <source>
        <dbReference type="Proteomes" id="UP001472677"/>
    </source>
</evidence>
<sequence length="304" mass="35064">MSWIVLLKADQQRCQTDQQSERGDANDQLSEAARSSNSKMRATTTMVREFGRRTSPIWDHYTFIKLYDGVFCRMSQSQYRYSTRVSVLAIEYLYSALLKKGFGILVSKVSTDTSYQYRLPSFDLAVKDRGSSFSGSKHPTSNFYLANVVAIENLLCDAHNDPYEGISAMAGPLLELYEKYWSDHSTILSFVVLLNPRYKLQLLKELYSVLYVEDEVEMRNFDVNLAASRSERSDVDSYISLPLLPRTEDAQFDILEYWKSKYVSFHVLSHKARDVLVIPITSFASESSFSMGWDFEQVKMLRYL</sequence>
<feature type="region of interest" description="Disordered" evidence="1">
    <location>
        <begin position="15"/>
        <end position="40"/>
    </location>
</feature>
<feature type="domain" description="hAT-like transposase RNase-H fold" evidence="3">
    <location>
        <begin position="134"/>
        <end position="216"/>
    </location>
</feature>
<evidence type="ECO:0000313" key="4">
    <source>
        <dbReference type="EMBL" id="KAK8504013.1"/>
    </source>
</evidence>
<evidence type="ECO:0000259" key="3">
    <source>
        <dbReference type="Pfam" id="PF14372"/>
    </source>
</evidence>
<evidence type="ECO:0000256" key="1">
    <source>
        <dbReference type="SAM" id="MobiDB-lite"/>
    </source>
</evidence>
<dbReference type="InterPro" id="IPR008906">
    <property type="entry name" value="HATC_C_dom"/>
</dbReference>
<dbReference type="Proteomes" id="UP001472677">
    <property type="component" value="Unassembled WGS sequence"/>
</dbReference>
<feature type="compositionally biased region" description="Polar residues" evidence="1">
    <location>
        <begin position="27"/>
        <end position="40"/>
    </location>
</feature>
<keyword evidence="5" id="KW-1185">Reference proteome</keyword>
<dbReference type="Pfam" id="PF14372">
    <property type="entry name" value="hAT-like_RNase-H"/>
    <property type="match status" value="1"/>
</dbReference>
<dbReference type="PANTHER" id="PTHR23272">
    <property type="entry name" value="BED FINGER-RELATED"/>
    <property type="match status" value="1"/>
</dbReference>
<name>A0ABR2BC38_9ROSI</name>
<dbReference type="InterPro" id="IPR025525">
    <property type="entry name" value="hAT-like_transposase_RNase-H"/>
</dbReference>
<dbReference type="PANTHER" id="PTHR23272:SF184">
    <property type="entry name" value="OS03G0311250 PROTEIN"/>
    <property type="match status" value="1"/>
</dbReference>
<evidence type="ECO:0000259" key="2">
    <source>
        <dbReference type="Pfam" id="PF05699"/>
    </source>
</evidence>
<gene>
    <name evidence="4" type="ORF">V6N12_033230</name>
</gene>
<reference evidence="4 5" key="1">
    <citation type="journal article" date="2024" name="G3 (Bethesda)">
        <title>Genome assembly of Hibiscus sabdariffa L. provides insights into metabolisms of medicinal natural products.</title>
        <authorList>
            <person name="Kim T."/>
        </authorList>
    </citation>
    <scope>NUCLEOTIDE SEQUENCE [LARGE SCALE GENOMIC DNA]</scope>
    <source>
        <strain evidence="4">TK-2024</strain>
        <tissue evidence="4">Old leaves</tissue>
    </source>
</reference>
<dbReference type="SUPFAM" id="SSF53098">
    <property type="entry name" value="Ribonuclease H-like"/>
    <property type="match status" value="1"/>
</dbReference>
<comment type="caution">
    <text evidence="4">The sequence shown here is derived from an EMBL/GenBank/DDBJ whole genome shotgun (WGS) entry which is preliminary data.</text>
</comment>
<protein>
    <submittedName>
        <fullName evidence="4">Uncharacterized protein</fullName>
    </submittedName>
</protein>
<dbReference type="Pfam" id="PF05699">
    <property type="entry name" value="Dimer_Tnp_hAT"/>
    <property type="match status" value="1"/>
</dbReference>
<dbReference type="InterPro" id="IPR012337">
    <property type="entry name" value="RNaseH-like_sf"/>
</dbReference>
<proteinExistence type="predicted"/>
<dbReference type="EMBL" id="JBBPBM010000146">
    <property type="protein sequence ID" value="KAK8504013.1"/>
    <property type="molecule type" value="Genomic_DNA"/>
</dbReference>
<organism evidence="4 5">
    <name type="scientific">Hibiscus sabdariffa</name>
    <name type="common">roselle</name>
    <dbReference type="NCBI Taxonomy" id="183260"/>
    <lineage>
        <taxon>Eukaryota</taxon>
        <taxon>Viridiplantae</taxon>
        <taxon>Streptophyta</taxon>
        <taxon>Embryophyta</taxon>
        <taxon>Tracheophyta</taxon>
        <taxon>Spermatophyta</taxon>
        <taxon>Magnoliopsida</taxon>
        <taxon>eudicotyledons</taxon>
        <taxon>Gunneridae</taxon>
        <taxon>Pentapetalae</taxon>
        <taxon>rosids</taxon>
        <taxon>malvids</taxon>
        <taxon>Malvales</taxon>
        <taxon>Malvaceae</taxon>
        <taxon>Malvoideae</taxon>
        <taxon>Hibiscus</taxon>
    </lineage>
</organism>
<feature type="domain" description="HAT C-terminal dimerisation" evidence="2">
    <location>
        <begin position="235"/>
        <end position="292"/>
    </location>
</feature>